<gene>
    <name evidence="1" type="ORF">OHX15_11940</name>
</gene>
<evidence type="ECO:0000313" key="2">
    <source>
        <dbReference type="Proteomes" id="UP001289645"/>
    </source>
</evidence>
<proteinExistence type="predicted"/>
<evidence type="ECO:0000313" key="1">
    <source>
        <dbReference type="EMBL" id="MDZ5086095.1"/>
    </source>
</evidence>
<accession>A0ACC6MGM1</accession>
<name>A0ACC6MGM1_MYCPF</name>
<comment type="caution">
    <text evidence="1">The sequence shown here is derived from an EMBL/GenBank/DDBJ whole genome shotgun (WGS) entry which is preliminary data.</text>
</comment>
<dbReference type="EMBL" id="JAOXLN010000011">
    <property type="protein sequence ID" value="MDZ5086095.1"/>
    <property type="molecule type" value="Genomic_DNA"/>
</dbReference>
<reference evidence="1 2" key="1">
    <citation type="journal article" date="2021" name="Chemosphere">
        <title>Bioballs carrying a syntrophic Rhodococcus and Mycolicibacterium consortium for simultaneous sorption and biodegradation of fuel oil in contaminated freshwater.</title>
        <authorList>
            <person name="Naloka K."/>
            <person name="Polrit D."/>
            <person name="Muangchinda C."/>
            <person name="Thoetkiattikul H."/>
            <person name="Pinyakong O."/>
        </authorList>
    </citation>
    <scope>NUCLEOTIDE SEQUENCE [LARGE SCALE GENOMIC DNA]</scope>
    <source>
        <strain evidence="1 2">J101</strain>
    </source>
</reference>
<organism evidence="1 2">
    <name type="scientific">Mycolicibacterium parafortuitum</name>
    <name type="common">Mycobacterium parafortuitum</name>
    <dbReference type="NCBI Taxonomy" id="39692"/>
    <lineage>
        <taxon>Bacteria</taxon>
        <taxon>Bacillati</taxon>
        <taxon>Actinomycetota</taxon>
        <taxon>Actinomycetes</taxon>
        <taxon>Mycobacteriales</taxon>
        <taxon>Mycobacteriaceae</taxon>
        <taxon>Mycolicibacterium</taxon>
    </lineage>
</organism>
<sequence>MDVESNDLAAAALAGWDFVRQMLADLTATVVDDAADERELLEGLRVLAKVSALCTELSVEADPQRPLFFDMCTPTRMIGGPNPDGRYLLAAIRGDRAYRISGTRGSTAYLGFQVLAGTGLTPRRMAAYLGDRDLHCVDGTFEMLLSAGQPAPDELGAAQWVPIPDDASAVVVREYISDRCSESEASMAIDCLDAEALQPLSDAATGEAFTAMGWTIVKLATLHRTVMPELLAQPNRLVTAEAAELGAADTTPDNLYMIGSFALDPDESLVLEFTPPQTRFWNVTLENVWHECLEPRHRHSSVTNKGVAPDPSGVVRIAIGAGDFGHGHWLDTGGRQRGFVILRWLDNPAPPAVRTSIRHRGDAS</sequence>
<protein>
    <submittedName>
        <fullName evidence="1">DUF1214 domain-containing protein</fullName>
    </submittedName>
</protein>
<dbReference type="Proteomes" id="UP001289645">
    <property type="component" value="Unassembled WGS sequence"/>
</dbReference>
<keyword evidence="2" id="KW-1185">Reference proteome</keyword>